<comment type="similarity">
    <text evidence="2">Belongs to the short-chain dehydrogenases/reductases (SDR) family.</text>
</comment>
<evidence type="ECO:0000256" key="1">
    <source>
        <dbReference type="ARBA" id="ARBA00004496"/>
    </source>
</evidence>
<comment type="caution">
    <text evidence="6">The sequence shown here is derived from an EMBL/GenBank/DDBJ whole genome shotgun (WGS) entry which is preliminary data.</text>
</comment>
<dbReference type="EC" id="1.1.1.320" evidence="6"/>
<dbReference type="InterPro" id="IPR051721">
    <property type="entry name" value="Biopterin_syn/organic_redct"/>
</dbReference>
<dbReference type="SUPFAM" id="SSF51735">
    <property type="entry name" value="NAD(P)-binding Rossmann-fold domains"/>
    <property type="match status" value="1"/>
</dbReference>
<dbReference type="GO" id="GO:0005737">
    <property type="term" value="C:cytoplasm"/>
    <property type="evidence" value="ECO:0007669"/>
    <property type="project" value="UniProtKB-SubCell"/>
</dbReference>
<dbReference type="GO" id="GO:0006729">
    <property type="term" value="P:tetrahydrobiopterin biosynthetic process"/>
    <property type="evidence" value="ECO:0007669"/>
    <property type="project" value="TreeGrafter"/>
</dbReference>
<protein>
    <submittedName>
        <fullName evidence="6">(S)-benzoin forming benzil reductase</fullName>
        <ecNumber evidence="6">1.1.1.320</ecNumber>
    </submittedName>
</protein>
<dbReference type="PANTHER" id="PTHR44085:SF2">
    <property type="entry name" value="SEPIAPTERIN REDUCTASE"/>
    <property type="match status" value="1"/>
</dbReference>
<evidence type="ECO:0000256" key="5">
    <source>
        <dbReference type="ARBA" id="ARBA00023002"/>
    </source>
</evidence>
<dbReference type="PANTHER" id="PTHR44085">
    <property type="entry name" value="SEPIAPTERIN REDUCTASE"/>
    <property type="match status" value="1"/>
</dbReference>
<comment type="subcellular location">
    <subcellularLocation>
        <location evidence="1">Cytoplasm</location>
    </subcellularLocation>
</comment>
<keyword evidence="4" id="KW-0521">NADP</keyword>
<evidence type="ECO:0000256" key="3">
    <source>
        <dbReference type="ARBA" id="ARBA00022490"/>
    </source>
</evidence>
<dbReference type="RefSeq" id="WP_188176946.1">
    <property type="nucleotide sequence ID" value="NZ_JACVVD010000010.1"/>
</dbReference>
<keyword evidence="7" id="KW-1185">Reference proteome</keyword>
<dbReference type="EMBL" id="JACVVD010000010">
    <property type="protein sequence ID" value="MBD0383151.1"/>
    <property type="molecule type" value="Genomic_DNA"/>
</dbReference>
<keyword evidence="5 6" id="KW-0560">Oxidoreductase</keyword>
<dbReference type="PRINTS" id="PR00081">
    <property type="entry name" value="GDHRDH"/>
</dbReference>
<accession>A0A926KUL5</accession>
<gene>
    <name evidence="6" type="ORF">ICC18_23870</name>
</gene>
<evidence type="ECO:0000256" key="4">
    <source>
        <dbReference type="ARBA" id="ARBA00022857"/>
    </source>
</evidence>
<dbReference type="NCBIfam" id="NF005381">
    <property type="entry name" value="PRK06924.1"/>
    <property type="match status" value="1"/>
</dbReference>
<dbReference type="Proteomes" id="UP000650466">
    <property type="component" value="Unassembled WGS sequence"/>
</dbReference>
<dbReference type="CDD" id="cd05367">
    <property type="entry name" value="SPR-like_SDR_c"/>
    <property type="match status" value="1"/>
</dbReference>
<evidence type="ECO:0000256" key="2">
    <source>
        <dbReference type="ARBA" id="ARBA00006484"/>
    </source>
</evidence>
<reference evidence="6" key="1">
    <citation type="submission" date="2020-09" db="EMBL/GenBank/DDBJ databases">
        <title>Draft Genome Sequence of Paenibacillus sp. WST5.</title>
        <authorList>
            <person name="Bao Z."/>
        </authorList>
    </citation>
    <scope>NUCLEOTIDE SEQUENCE</scope>
    <source>
        <strain evidence="6">WST5</strain>
    </source>
</reference>
<dbReference type="InterPro" id="IPR020904">
    <property type="entry name" value="Sc_DH/Rdtase_CS"/>
</dbReference>
<dbReference type="AlphaFoldDB" id="A0A926KUL5"/>
<evidence type="ECO:0000313" key="6">
    <source>
        <dbReference type="EMBL" id="MBD0383151.1"/>
    </source>
</evidence>
<dbReference type="GO" id="GO:0004757">
    <property type="term" value="F:sepiapterin reductase (NADP+) activity"/>
    <property type="evidence" value="ECO:0007669"/>
    <property type="project" value="TreeGrafter"/>
</dbReference>
<keyword evidence="3" id="KW-0963">Cytoplasm</keyword>
<proteinExistence type="inferred from homology"/>
<sequence length="255" mass="27583">MHIYIITGGSKGLGAAIVSQLLQQGAAIHCIARSENERLRQEALRSEGSLTFHACDLAQTDGLDSLLERILSRAGLDEADSVTLINNAGMLEPMTSIGRAAPEDLQRSMQVNLVAPMLLTNSFIRQTQALPVVKRVVQISSGAGKKPYPGWGAYCTAKAGLDMLTRCIGVEQEGQAYPVEVYSIAPGVVDTDMQREIRAASETDFPQVSRFIQLKEQGDLQTPEATAQQLLRLLQACAFAQGEIADLRTKKPESS</sequence>
<dbReference type="InterPro" id="IPR036291">
    <property type="entry name" value="NAD(P)-bd_dom_sf"/>
</dbReference>
<dbReference type="InterPro" id="IPR002347">
    <property type="entry name" value="SDR_fam"/>
</dbReference>
<dbReference type="PROSITE" id="PS00061">
    <property type="entry name" value="ADH_SHORT"/>
    <property type="match status" value="1"/>
</dbReference>
<organism evidence="6 7">
    <name type="scientific">Paenibacillus sedimenti</name>
    <dbReference type="NCBI Taxonomy" id="2770274"/>
    <lineage>
        <taxon>Bacteria</taxon>
        <taxon>Bacillati</taxon>
        <taxon>Bacillota</taxon>
        <taxon>Bacilli</taxon>
        <taxon>Bacillales</taxon>
        <taxon>Paenibacillaceae</taxon>
        <taxon>Paenibacillus</taxon>
    </lineage>
</organism>
<dbReference type="Pfam" id="PF00106">
    <property type="entry name" value="adh_short"/>
    <property type="match status" value="1"/>
</dbReference>
<name>A0A926KUL5_9BACL</name>
<dbReference type="Gene3D" id="3.40.50.720">
    <property type="entry name" value="NAD(P)-binding Rossmann-like Domain"/>
    <property type="match status" value="1"/>
</dbReference>
<evidence type="ECO:0000313" key="7">
    <source>
        <dbReference type="Proteomes" id="UP000650466"/>
    </source>
</evidence>